<dbReference type="AlphaFoldDB" id="A0A8J7Y9S9"/>
<evidence type="ECO:0000313" key="3">
    <source>
        <dbReference type="Proteomes" id="UP000783863"/>
    </source>
</evidence>
<comment type="caution">
    <text evidence="2">The sequence shown here is derived from an EMBL/GenBank/DDBJ whole genome shotgun (WGS) entry which is preliminary data.</text>
</comment>
<sequence length="75" mass="7743">MSQYRGMDHAALAKRGFLLGVALFAVGVVGEVGGHALLGSLPALVNTLLVDMEAIGILLALFSPLVFGIVLPLVE</sequence>
<name>A0A8J7Y9S9_9EURY</name>
<keyword evidence="1" id="KW-0812">Transmembrane</keyword>
<accession>A0A8J7Y9S9</accession>
<evidence type="ECO:0000256" key="1">
    <source>
        <dbReference type="SAM" id="Phobius"/>
    </source>
</evidence>
<proteinExistence type="predicted"/>
<evidence type="ECO:0000313" key="2">
    <source>
        <dbReference type="EMBL" id="MBX0302070.1"/>
    </source>
</evidence>
<dbReference type="InterPro" id="IPR057182">
    <property type="entry name" value="DUF7860"/>
</dbReference>
<keyword evidence="3" id="KW-1185">Reference proteome</keyword>
<dbReference type="Proteomes" id="UP000783863">
    <property type="component" value="Unassembled WGS sequence"/>
</dbReference>
<gene>
    <name evidence="2" type="ORF">EGD98_00140</name>
</gene>
<dbReference type="Pfam" id="PF25259">
    <property type="entry name" value="DUF7860"/>
    <property type="match status" value="1"/>
</dbReference>
<dbReference type="RefSeq" id="WP_220586319.1">
    <property type="nucleotide sequence ID" value="NZ_RKLQ01000001.1"/>
</dbReference>
<dbReference type="EMBL" id="RKLQ01000001">
    <property type="protein sequence ID" value="MBX0302070.1"/>
    <property type="molecule type" value="Genomic_DNA"/>
</dbReference>
<keyword evidence="1" id="KW-0472">Membrane</keyword>
<keyword evidence="1" id="KW-1133">Transmembrane helix</keyword>
<organism evidence="2 3">
    <name type="scientific">Haloarcula salinisoli</name>
    <dbReference type="NCBI Taxonomy" id="2487746"/>
    <lineage>
        <taxon>Archaea</taxon>
        <taxon>Methanobacteriati</taxon>
        <taxon>Methanobacteriota</taxon>
        <taxon>Stenosarchaea group</taxon>
        <taxon>Halobacteria</taxon>
        <taxon>Halobacteriales</taxon>
        <taxon>Haloarculaceae</taxon>
        <taxon>Haloarcula</taxon>
    </lineage>
</organism>
<protein>
    <submittedName>
        <fullName evidence="2">Uncharacterized protein</fullName>
    </submittedName>
</protein>
<reference evidence="2" key="1">
    <citation type="submission" date="2021-06" db="EMBL/GenBank/DDBJ databases">
        <title>Halomicroarcula sp. F24A a new haloarchaeum isolated from saline soil.</title>
        <authorList>
            <person name="Duran-Viseras A."/>
            <person name="Sanchez-Porro C."/>
            <person name="Ventosa A."/>
        </authorList>
    </citation>
    <scope>NUCLEOTIDE SEQUENCE</scope>
    <source>
        <strain evidence="2">F24A</strain>
    </source>
</reference>
<feature type="transmembrane region" description="Helical" evidence="1">
    <location>
        <begin position="54"/>
        <end position="74"/>
    </location>
</feature>